<evidence type="ECO:0000256" key="12">
    <source>
        <dbReference type="NCBIfam" id="TIGR04265"/>
    </source>
</evidence>
<evidence type="ECO:0000313" key="16">
    <source>
        <dbReference type="Proteomes" id="UP001298424"/>
    </source>
</evidence>
<comment type="caution">
    <text evidence="15">The sequence shown here is derived from an EMBL/GenBank/DDBJ whole genome shotgun (WGS) entry which is preliminary data.</text>
</comment>
<dbReference type="InterPro" id="IPR025202">
    <property type="entry name" value="PLD-like_dom"/>
</dbReference>
<keyword evidence="6" id="KW-0677">Repeat</keyword>
<evidence type="ECO:0000256" key="2">
    <source>
        <dbReference type="ARBA" id="ARBA00022475"/>
    </source>
</evidence>
<accession>A0ABS9NPD0</accession>
<keyword evidence="8" id="KW-0443">Lipid metabolism</keyword>
<keyword evidence="5 13" id="KW-0812">Transmembrane</keyword>
<feature type="domain" description="PLD phosphodiesterase" evidence="14">
    <location>
        <begin position="212"/>
        <end position="239"/>
    </location>
</feature>
<evidence type="ECO:0000256" key="7">
    <source>
        <dbReference type="ARBA" id="ARBA00022989"/>
    </source>
</evidence>
<organism evidence="15 16">
    <name type="scientific">Kingella pumchi</name>
    <dbReference type="NCBI Taxonomy" id="2779506"/>
    <lineage>
        <taxon>Bacteria</taxon>
        <taxon>Pseudomonadati</taxon>
        <taxon>Pseudomonadota</taxon>
        <taxon>Betaproteobacteria</taxon>
        <taxon>Neisseriales</taxon>
        <taxon>Neisseriaceae</taxon>
        <taxon>Kingella</taxon>
    </lineage>
</organism>
<feature type="domain" description="PLD phosphodiesterase" evidence="14">
    <location>
        <begin position="402"/>
        <end position="429"/>
    </location>
</feature>
<evidence type="ECO:0000313" key="15">
    <source>
        <dbReference type="EMBL" id="MCG6504644.1"/>
    </source>
</evidence>
<comment type="subcellular location">
    <subcellularLocation>
        <location evidence="1">Cell membrane</location>
        <topology evidence="1">Multi-pass membrane protein</topology>
    </subcellularLocation>
</comment>
<name>A0ABS9NPD0_9NEIS</name>
<dbReference type="SMART" id="SM00155">
    <property type="entry name" value="PLDc"/>
    <property type="match status" value="2"/>
</dbReference>
<dbReference type="SUPFAM" id="SSF56024">
    <property type="entry name" value="Phospholipase D/nuclease"/>
    <property type="match status" value="2"/>
</dbReference>
<dbReference type="Gene3D" id="3.30.870.10">
    <property type="entry name" value="Endonuclease Chain A"/>
    <property type="match status" value="2"/>
</dbReference>
<dbReference type="PANTHER" id="PTHR21248">
    <property type="entry name" value="CARDIOLIPIN SYNTHASE"/>
    <property type="match status" value="1"/>
</dbReference>
<keyword evidence="11" id="KW-1208">Phospholipid metabolism</keyword>
<feature type="transmembrane region" description="Helical" evidence="13">
    <location>
        <begin position="31"/>
        <end position="53"/>
    </location>
</feature>
<keyword evidence="16" id="KW-1185">Reference proteome</keyword>
<dbReference type="Pfam" id="PF13396">
    <property type="entry name" value="PLDc_N"/>
    <property type="match status" value="1"/>
</dbReference>
<proteinExistence type="predicted"/>
<evidence type="ECO:0000256" key="3">
    <source>
        <dbReference type="ARBA" id="ARBA00022516"/>
    </source>
</evidence>
<evidence type="ECO:0000259" key="14">
    <source>
        <dbReference type="PROSITE" id="PS50035"/>
    </source>
</evidence>
<keyword evidence="9 13" id="KW-0472">Membrane</keyword>
<dbReference type="InterPro" id="IPR022924">
    <property type="entry name" value="Cardiolipin_synthase"/>
</dbReference>
<dbReference type="Proteomes" id="UP001298424">
    <property type="component" value="Unassembled WGS sequence"/>
</dbReference>
<evidence type="ECO:0000256" key="13">
    <source>
        <dbReference type="SAM" id="Phobius"/>
    </source>
</evidence>
<reference evidence="15 16" key="1">
    <citation type="submission" date="2022-02" db="EMBL/GenBank/DDBJ databases">
        <title>Genome sequence data of Kingella unionensis sp. nov. strain CICC 24913 (CCUG 75125).</title>
        <authorList>
            <person name="Xiao M."/>
        </authorList>
    </citation>
    <scope>NUCLEOTIDE SEQUENCE [LARGE SCALE GENOMIC DNA]</scope>
    <source>
        <strain evidence="15 16">CICC 24913</strain>
    </source>
</reference>
<protein>
    <recommendedName>
        <fullName evidence="12">Cardiolipin synthase</fullName>
        <ecNumber evidence="12">2.7.8.-</ecNumber>
    </recommendedName>
</protein>
<dbReference type="InterPro" id="IPR001736">
    <property type="entry name" value="PLipase_D/transphosphatidylase"/>
</dbReference>
<dbReference type="InterPro" id="IPR027379">
    <property type="entry name" value="CLS_N"/>
</dbReference>
<dbReference type="EC" id="2.7.8.-" evidence="12"/>
<keyword evidence="4" id="KW-0808">Transferase</keyword>
<dbReference type="PROSITE" id="PS50035">
    <property type="entry name" value="PLD"/>
    <property type="match status" value="2"/>
</dbReference>
<gene>
    <name evidence="15" type="primary">cls</name>
    <name evidence="15" type="ORF">MB824_09060</name>
</gene>
<keyword evidence="7 13" id="KW-1133">Transmembrane helix</keyword>
<evidence type="ECO:0000256" key="6">
    <source>
        <dbReference type="ARBA" id="ARBA00022737"/>
    </source>
</evidence>
<evidence type="ECO:0000256" key="5">
    <source>
        <dbReference type="ARBA" id="ARBA00022692"/>
    </source>
</evidence>
<evidence type="ECO:0000256" key="9">
    <source>
        <dbReference type="ARBA" id="ARBA00023136"/>
    </source>
</evidence>
<evidence type="ECO:0000256" key="10">
    <source>
        <dbReference type="ARBA" id="ARBA00023209"/>
    </source>
</evidence>
<keyword evidence="10" id="KW-0594">Phospholipid biosynthesis</keyword>
<dbReference type="Pfam" id="PF13091">
    <property type="entry name" value="PLDc_2"/>
    <property type="match status" value="2"/>
</dbReference>
<dbReference type="NCBIfam" id="TIGR04265">
    <property type="entry name" value="bac_cardiolipin"/>
    <property type="match status" value="1"/>
</dbReference>
<dbReference type="RefSeq" id="WP_238748162.1">
    <property type="nucleotide sequence ID" value="NZ_JAKOOW010000033.1"/>
</dbReference>
<keyword evidence="3" id="KW-0444">Lipid biosynthesis</keyword>
<sequence length="489" mass="54037">MNWSDILILSHFALTLTVALRVIYARRSGSAALAWLALLFAFPVFGVLLYLLIGEPRLGRGRAVRQAELLAFHDAFADRFMPPQTTEPAEKRFAQLAHLVRISSGHPVTGGNHVRLLSDTDEILQSFAADIDAAQHCCLMAFYIVDGSGRVAAVLEALMRAAQRGVRCQLLADSLGSAAFWRSGWPARLRQAGVEVTPALPFALWRSLWVRSDLRNHRKILVTDYRTAYTGSYNLVDPRLFKQSAGVGEWVDAVLRCEGPAAQELAAVFYGDWAGETNRNLDETITYLSHYTAEMPDFAPAAGSTADGRQLQVLPSHPGGDSSLVYDVLTNALNIAQESVLISTPYFVPDEALLNTLITTARRGVDVTLIMPRRVDSRLVRYAAAAYYQPLLAAGVKLRMFDGGLLHTKAVLVDGRFALFGTVNIDMRSFYLNLEVSLMAYGSDTAADIAALLQSYLAHSEALDPQRWQQRRPLRRFAERCVRLVSPLL</sequence>
<dbReference type="PANTHER" id="PTHR21248:SF22">
    <property type="entry name" value="PHOSPHOLIPASE D"/>
    <property type="match status" value="1"/>
</dbReference>
<evidence type="ECO:0000256" key="1">
    <source>
        <dbReference type="ARBA" id="ARBA00004651"/>
    </source>
</evidence>
<evidence type="ECO:0000256" key="8">
    <source>
        <dbReference type="ARBA" id="ARBA00023098"/>
    </source>
</evidence>
<dbReference type="EMBL" id="JAKOOW010000033">
    <property type="protein sequence ID" value="MCG6504644.1"/>
    <property type="molecule type" value="Genomic_DNA"/>
</dbReference>
<evidence type="ECO:0000256" key="11">
    <source>
        <dbReference type="ARBA" id="ARBA00023264"/>
    </source>
</evidence>
<evidence type="ECO:0000256" key="4">
    <source>
        <dbReference type="ARBA" id="ARBA00022679"/>
    </source>
</evidence>
<keyword evidence="2" id="KW-1003">Cell membrane</keyword>